<comment type="caution">
    <text evidence="1">The sequence shown here is derived from an EMBL/GenBank/DDBJ whole genome shotgun (WGS) entry which is preliminary data.</text>
</comment>
<dbReference type="Proteomes" id="UP000823928">
    <property type="component" value="Unassembled WGS sequence"/>
</dbReference>
<name>A0A9D1JPH0_9BACT</name>
<sequence length="57" mass="6746">MFDDEVLYVNAVDTLNRVIPLINQLYLDYNKYYFSGNPKIYRMNKLSYTDTLNAGML</sequence>
<proteinExistence type="predicted"/>
<dbReference type="EMBL" id="DVIU01000228">
    <property type="protein sequence ID" value="HIS37250.1"/>
    <property type="molecule type" value="Genomic_DNA"/>
</dbReference>
<protein>
    <submittedName>
        <fullName evidence="1">Uncharacterized protein</fullName>
    </submittedName>
</protein>
<reference evidence="1" key="2">
    <citation type="journal article" date="2021" name="PeerJ">
        <title>Extensive microbial diversity within the chicken gut microbiome revealed by metagenomics and culture.</title>
        <authorList>
            <person name="Gilroy R."/>
            <person name="Ravi A."/>
            <person name="Getino M."/>
            <person name="Pursley I."/>
            <person name="Horton D.L."/>
            <person name="Alikhan N.F."/>
            <person name="Baker D."/>
            <person name="Gharbi K."/>
            <person name="Hall N."/>
            <person name="Watson M."/>
            <person name="Adriaenssens E.M."/>
            <person name="Foster-Nyarko E."/>
            <person name="Jarju S."/>
            <person name="Secka A."/>
            <person name="Antonio M."/>
            <person name="Oren A."/>
            <person name="Chaudhuri R.R."/>
            <person name="La Ragione R."/>
            <person name="Hildebrand F."/>
            <person name="Pallen M.J."/>
        </authorList>
    </citation>
    <scope>NUCLEOTIDE SEQUENCE</scope>
    <source>
        <strain evidence="1">6276</strain>
    </source>
</reference>
<gene>
    <name evidence="1" type="ORF">IAC10_11585</name>
</gene>
<evidence type="ECO:0000313" key="1">
    <source>
        <dbReference type="EMBL" id="HIS37250.1"/>
    </source>
</evidence>
<organism evidence="1 2">
    <name type="scientific">Candidatus Scatousia excrementigallinarum</name>
    <dbReference type="NCBI Taxonomy" id="2840935"/>
    <lineage>
        <taxon>Bacteria</taxon>
        <taxon>Candidatus Scatousia</taxon>
    </lineage>
</organism>
<reference evidence="1" key="1">
    <citation type="submission" date="2020-10" db="EMBL/GenBank/DDBJ databases">
        <authorList>
            <person name="Gilroy R."/>
        </authorList>
    </citation>
    <scope>NUCLEOTIDE SEQUENCE</scope>
    <source>
        <strain evidence="1">6276</strain>
    </source>
</reference>
<dbReference type="AlphaFoldDB" id="A0A9D1JPH0"/>
<evidence type="ECO:0000313" key="2">
    <source>
        <dbReference type="Proteomes" id="UP000823928"/>
    </source>
</evidence>
<accession>A0A9D1JPH0</accession>